<dbReference type="RefSeq" id="WP_128238856.1">
    <property type="nucleotide sequence ID" value="NZ_SAUX01000044.1"/>
</dbReference>
<dbReference type="SMART" id="SM00318">
    <property type="entry name" value="SNc"/>
    <property type="match status" value="1"/>
</dbReference>
<dbReference type="PANTHER" id="PTHR12302:SF26">
    <property type="entry name" value="BLR1266 PROTEIN"/>
    <property type="match status" value="1"/>
</dbReference>
<dbReference type="EMBL" id="SAUX01000044">
    <property type="protein sequence ID" value="RWR25902.1"/>
    <property type="molecule type" value="Genomic_DNA"/>
</dbReference>
<reference evidence="3 4" key="1">
    <citation type="submission" date="2019-01" db="EMBL/GenBank/DDBJ databases">
        <title>Sinorhodobacter populi sp. nov. isolated from the symptomatic bark tissue of Populus euramericana canker.</title>
        <authorList>
            <person name="Xu G."/>
        </authorList>
    </citation>
    <scope>NUCLEOTIDE SEQUENCE [LARGE SCALE GENOMIC DNA]</scope>
    <source>
        <strain evidence="3 4">D19-10-3-21</strain>
    </source>
</reference>
<keyword evidence="1" id="KW-1133">Transmembrane helix</keyword>
<comment type="caution">
    <text evidence="3">The sequence shown here is derived from an EMBL/GenBank/DDBJ whole genome shotgun (WGS) entry which is preliminary data.</text>
</comment>
<dbReference type="Pfam" id="PF00565">
    <property type="entry name" value="SNase"/>
    <property type="match status" value="1"/>
</dbReference>
<dbReference type="PANTHER" id="PTHR12302">
    <property type="entry name" value="EBNA2 BINDING PROTEIN P100"/>
    <property type="match status" value="1"/>
</dbReference>
<evidence type="ECO:0000313" key="4">
    <source>
        <dbReference type="Proteomes" id="UP000285295"/>
    </source>
</evidence>
<dbReference type="InterPro" id="IPR016071">
    <property type="entry name" value="Staphylococal_nuclease_OB-fold"/>
</dbReference>
<dbReference type="PROSITE" id="PS50830">
    <property type="entry name" value="TNASE_3"/>
    <property type="match status" value="1"/>
</dbReference>
<evidence type="ECO:0000256" key="1">
    <source>
        <dbReference type="SAM" id="Phobius"/>
    </source>
</evidence>
<organism evidence="3 4">
    <name type="scientific">Paenirhodobacter populi</name>
    <dbReference type="NCBI Taxonomy" id="2306993"/>
    <lineage>
        <taxon>Bacteria</taxon>
        <taxon>Pseudomonadati</taxon>
        <taxon>Pseudomonadota</taxon>
        <taxon>Alphaproteobacteria</taxon>
        <taxon>Rhodobacterales</taxon>
        <taxon>Rhodobacter group</taxon>
        <taxon>Paenirhodobacter</taxon>
    </lineage>
</organism>
<feature type="transmembrane region" description="Helical" evidence="1">
    <location>
        <begin position="12"/>
        <end position="30"/>
    </location>
</feature>
<evidence type="ECO:0000259" key="2">
    <source>
        <dbReference type="PROSITE" id="PS50830"/>
    </source>
</evidence>
<reference evidence="3 4" key="2">
    <citation type="submission" date="2019-01" db="EMBL/GenBank/DDBJ databases">
        <authorList>
            <person name="Li Y."/>
        </authorList>
    </citation>
    <scope>NUCLEOTIDE SEQUENCE [LARGE SCALE GENOMIC DNA]</scope>
    <source>
        <strain evidence="3 4">D19-10-3-21</strain>
    </source>
</reference>
<dbReference type="Proteomes" id="UP000285295">
    <property type="component" value="Unassembled WGS sequence"/>
</dbReference>
<dbReference type="InterPro" id="IPR035437">
    <property type="entry name" value="SNase_OB-fold_sf"/>
</dbReference>
<dbReference type="OrthoDB" id="9805504at2"/>
<evidence type="ECO:0000313" key="3">
    <source>
        <dbReference type="EMBL" id="RWR25902.1"/>
    </source>
</evidence>
<feature type="domain" description="TNase-like" evidence="2">
    <location>
        <begin position="54"/>
        <end position="169"/>
    </location>
</feature>
<keyword evidence="1" id="KW-0812">Transmembrane</keyword>
<gene>
    <name evidence="3" type="ORF">D2T31_21455</name>
</gene>
<protein>
    <submittedName>
        <fullName evidence="3">Thermonuclease family protein</fullName>
    </submittedName>
</protein>
<accession>A0A443JZE3</accession>
<name>A0A443JZE3_9RHOB</name>
<proteinExistence type="predicted"/>
<dbReference type="Gene3D" id="2.40.50.90">
    <property type="match status" value="1"/>
</dbReference>
<dbReference type="SUPFAM" id="SSF50199">
    <property type="entry name" value="Staphylococcal nuclease"/>
    <property type="match status" value="1"/>
</dbReference>
<keyword evidence="1" id="KW-0472">Membrane</keyword>
<sequence length="190" mass="20698">MHRLPRRRAGIPVGLNVLTLAAIFGILIHFDPAAPTAGTSGAETHSAIIGRASVIDGDTLDIHGQRIRLHGIDAPESNQPCRRTGEGRWRCGRDAAFALADRTGTAPVRCMRRDIGRYGRVVAICTKAGEDLSAWMVASGWAVAYRQYSQDYVILEQEARAAGRGLWQGSFDMPRDWRRKSRSSSAGAGQ</sequence>
<dbReference type="AlphaFoldDB" id="A0A443JZE3"/>